<evidence type="ECO:0000256" key="5">
    <source>
        <dbReference type="SAM" id="Phobius"/>
    </source>
</evidence>
<keyword evidence="2" id="KW-0805">Transcription regulation</keyword>
<organism evidence="6 7">
    <name type="scientific">Striga hermonthica</name>
    <name type="common">Purple witchweed</name>
    <name type="synonym">Buchnera hermonthica</name>
    <dbReference type="NCBI Taxonomy" id="68872"/>
    <lineage>
        <taxon>Eukaryota</taxon>
        <taxon>Viridiplantae</taxon>
        <taxon>Streptophyta</taxon>
        <taxon>Embryophyta</taxon>
        <taxon>Tracheophyta</taxon>
        <taxon>Spermatophyta</taxon>
        <taxon>Magnoliopsida</taxon>
        <taxon>eudicotyledons</taxon>
        <taxon>Gunneridae</taxon>
        <taxon>Pentapetalae</taxon>
        <taxon>asterids</taxon>
        <taxon>lamiids</taxon>
        <taxon>Lamiales</taxon>
        <taxon>Orobanchaceae</taxon>
        <taxon>Buchnereae</taxon>
        <taxon>Striga</taxon>
    </lineage>
</organism>
<evidence type="ECO:0000313" key="7">
    <source>
        <dbReference type="Proteomes" id="UP001153555"/>
    </source>
</evidence>
<dbReference type="OrthoDB" id="994442at2759"/>
<sequence>MDSRKRISKDTAKPGRISCRTNRRLRKSSGCPKVGGGACDITDKLEALKSLIPSENSEIDTALLFQETADYIVRLKTQVGKWVLQINVIFQFIVCCDVALIN</sequence>
<proteinExistence type="predicted"/>
<evidence type="ECO:0000256" key="1">
    <source>
        <dbReference type="ARBA" id="ARBA00004123"/>
    </source>
</evidence>
<dbReference type="InterPro" id="IPR036638">
    <property type="entry name" value="HLH_DNA-bd_sf"/>
</dbReference>
<keyword evidence="5" id="KW-1133">Transmembrane helix</keyword>
<comment type="subcellular location">
    <subcellularLocation>
        <location evidence="1">Nucleus</location>
    </subcellularLocation>
</comment>
<accession>A0A9N7N5Q6</accession>
<reference evidence="6" key="1">
    <citation type="submission" date="2019-12" db="EMBL/GenBank/DDBJ databases">
        <authorList>
            <person name="Scholes J."/>
        </authorList>
    </citation>
    <scope>NUCLEOTIDE SEQUENCE</scope>
</reference>
<dbReference type="EMBL" id="CACSLK010024540">
    <property type="protein sequence ID" value="CAA0823363.1"/>
    <property type="molecule type" value="Genomic_DNA"/>
</dbReference>
<evidence type="ECO:0000313" key="6">
    <source>
        <dbReference type="EMBL" id="CAA0823363.1"/>
    </source>
</evidence>
<dbReference type="SUPFAM" id="SSF47459">
    <property type="entry name" value="HLH, helix-loop-helix DNA-binding domain"/>
    <property type="match status" value="1"/>
</dbReference>
<evidence type="ECO:0000256" key="4">
    <source>
        <dbReference type="ARBA" id="ARBA00023242"/>
    </source>
</evidence>
<keyword evidence="5" id="KW-0812">Transmembrane</keyword>
<dbReference type="Proteomes" id="UP001153555">
    <property type="component" value="Unassembled WGS sequence"/>
</dbReference>
<keyword evidence="5" id="KW-0472">Membrane</keyword>
<keyword evidence="4" id="KW-0539">Nucleus</keyword>
<evidence type="ECO:0000256" key="2">
    <source>
        <dbReference type="ARBA" id="ARBA00023015"/>
    </source>
</evidence>
<dbReference type="GO" id="GO:0005634">
    <property type="term" value="C:nucleus"/>
    <property type="evidence" value="ECO:0007669"/>
    <property type="project" value="UniProtKB-SubCell"/>
</dbReference>
<keyword evidence="3" id="KW-0804">Transcription</keyword>
<name>A0A9N7N5Q6_STRHE</name>
<protein>
    <submittedName>
        <fullName evidence="6">Uncharacterized protein</fullName>
    </submittedName>
</protein>
<dbReference type="GO" id="GO:0046983">
    <property type="term" value="F:protein dimerization activity"/>
    <property type="evidence" value="ECO:0007669"/>
    <property type="project" value="InterPro"/>
</dbReference>
<comment type="caution">
    <text evidence="6">The sequence shown here is derived from an EMBL/GenBank/DDBJ whole genome shotgun (WGS) entry which is preliminary data.</text>
</comment>
<dbReference type="AlphaFoldDB" id="A0A9N7N5Q6"/>
<keyword evidence="7" id="KW-1185">Reference proteome</keyword>
<evidence type="ECO:0000256" key="3">
    <source>
        <dbReference type="ARBA" id="ARBA00023163"/>
    </source>
</evidence>
<feature type="transmembrane region" description="Helical" evidence="5">
    <location>
        <begin position="82"/>
        <end position="101"/>
    </location>
</feature>
<gene>
    <name evidence="6" type="ORF">SHERM_20524</name>
</gene>